<dbReference type="EMBL" id="JABBWK010000037">
    <property type="protein sequence ID" value="KAG1898741.1"/>
    <property type="molecule type" value="Genomic_DNA"/>
</dbReference>
<comment type="caution">
    <text evidence="2">The sequence shown here is derived from an EMBL/GenBank/DDBJ whole genome shotgun (WGS) entry which is preliminary data.</text>
</comment>
<keyword evidence="1" id="KW-0732">Signal</keyword>
<evidence type="ECO:0000256" key="1">
    <source>
        <dbReference type="SAM" id="SignalP"/>
    </source>
</evidence>
<evidence type="ECO:0000313" key="2">
    <source>
        <dbReference type="EMBL" id="KAG1898741.1"/>
    </source>
</evidence>
<name>A0AAD4E3S0_9AGAM</name>
<organism evidence="2 3">
    <name type="scientific">Suillus fuscotomentosus</name>
    <dbReference type="NCBI Taxonomy" id="1912939"/>
    <lineage>
        <taxon>Eukaryota</taxon>
        <taxon>Fungi</taxon>
        <taxon>Dikarya</taxon>
        <taxon>Basidiomycota</taxon>
        <taxon>Agaricomycotina</taxon>
        <taxon>Agaricomycetes</taxon>
        <taxon>Agaricomycetidae</taxon>
        <taxon>Boletales</taxon>
        <taxon>Suillineae</taxon>
        <taxon>Suillaceae</taxon>
        <taxon>Suillus</taxon>
    </lineage>
</organism>
<dbReference type="RefSeq" id="XP_041224317.1">
    <property type="nucleotide sequence ID" value="XM_041362093.1"/>
</dbReference>
<evidence type="ECO:0000313" key="3">
    <source>
        <dbReference type="Proteomes" id="UP001195769"/>
    </source>
</evidence>
<protein>
    <submittedName>
        <fullName evidence="2">Uncharacterized protein</fullName>
    </submittedName>
</protein>
<dbReference type="Proteomes" id="UP001195769">
    <property type="component" value="Unassembled WGS sequence"/>
</dbReference>
<sequence length="109" mass="11905">MHFSFLAVVTLLTASMSVSACGETPCASSTDCCSNYLCIEPPGSHDPPARLSKQRTASTIKVEPAVLVVHRDSESRFCFCLGIMLFVDKFSCCSTNVNVWIYLKMINCA</sequence>
<reference evidence="2" key="1">
    <citation type="journal article" date="2020" name="New Phytol.">
        <title>Comparative genomics reveals dynamic genome evolution in host specialist ectomycorrhizal fungi.</title>
        <authorList>
            <person name="Lofgren L.A."/>
            <person name="Nguyen N.H."/>
            <person name="Vilgalys R."/>
            <person name="Ruytinx J."/>
            <person name="Liao H.L."/>
            <person name="Branco S."/>
            <person name="Kuo A."/>
            <person name="LaButti K."/>
            <person name="Lipzen A."/>
            <person name="Andreopoulos W."/>
            <person name="Pangilinan J."/>
            <person name="Riley R."/>
            <person name="Hundley H."/>
            <person name="Na H."/>
            <person name="Barry K."/>
            <person name="Grigoriev I.V."/>
            <person name="Stajich J.E."/>
            <person name="Kennedy P.G."/>
        </authorList>
    </citation>
    <scope>NUCLEOTIDE SEQUENCE</scope>
    <source>
        <strain evidence="2">FC203</strain>
    </source>
</reference>
<proteinExistence type="predicted"/>
<dbReference type="GeneID" id="64656391"/>
<dbReference type="AlphaFoldDB" id="A0AAD4E3S0"/>
<gene>
    <name evidence="2" type="ORF">F5891DRAFT_1042185</name>
</gene>
<keyword evidence="3" id="KW-1185">Reference proteome</keyword>
<accession>A0AAD4E3S0</accession>
<feature type="chain" id="PRO_5042183466" evidence="1">
    <location>
        <begin position="21"/>
        <end position="109"/>
    </location>
</feature>
<feature type="signal peptide" evidence="1">
    <location>
        <begin position="1"/>
        <end position="20"/>
    </location>
</feature>